<gene>
    <name evidence="1" type="ORF">H100030</name>
</gene>
<protein>
    <submittedName>
        <fullName evidence="1">Uncharacterized protein</fullName>
    </submittedName>
</protein>
<dbReference type="EMBL" id="PP779551">
    <property type="protein sequence ID" value="XBS49058.1"/>
    <property type="molecule type" value="Genomic_DNA"/>
</dbReference>
<accession>A0AAU7PGP0</accession>
<organism evidence="1">
    <name type="scientific">Lactiplantibacillus phage H1-Guo</name>
    <dbReference type="NCBI Taxonomy" id="3155565"/>
    <lineage>
        <taxon>Viruses</taxon>
    </lineage>
</organism>
<name>A0AAU7PGP0_9VIRU</name>
<proteinExistence type="predicted"/>
<sequence length="148" mass="17422">MSSHKPSKKKGRRIREVADVLVSALQSKGIKVMRYDAYSSNSIYLKFDYGLLYTLRLSDHRGKRHLVYRFNAIYGYKGPGARETKWGWYQEFYTLQNPDLNEMYLSILELKKEQLQKYGPIGYKIEMQMAINRNKHNKGFWKAANDLG</sequence>
<evidence type="ECO:0000313" key="1">
    <source>
        <dbReference type="EMBL" id="XBS49058.1"/>
    </source>
</evidence>
<reference evidence="1" key="1">
    <citation type="submission" date="2024-05" db="EMBL/GenBank/DDBJ databases">
        <authorList>
            <person name="Guo T.T."/>
            <person name="Zhang Y."/>
            <person name="Kong J."/>
        </authorList>
    </citation>
    <scope>NUCLEOTIDE SEQUENCE</scope>
</reference>